<sequence>MEEEDDDVLPTLEDDEEVNVEDDSLFEKNLLQWAPDRKDGAIVAMALGNNTILVATDKHKLFMLTNDGNTAKGRSPKKDVLYEESCTKYAHAKKKKEFEIPKKFIGSEKNQIHKIFMDWNCNHILVTYESDANVYINVQKAAKPMQLTKCKGLVIESVVWDEHGLTKTNTGVIVFGTTDGGIYEMIIGEKEKHFAKLYDLTTCRVPNANEPNKIFHESKTSVRVCGLHIEYLASKDEGSGPLSRASVASRAQNVGLGAGRNSEMLQQRVAMLGNTGFIDNDSDEDEPSVKRSGAATGTSTVVSSAPERKQSMSSAKETGAKLQFYVVAIIPNRMYEFIGGPTLHALFRAYDNKPEFKEIPGSFILNTFCYVCVCV</sequence>
<reference evidence="3 4" key="1">
    <citation type="journal article" date="2013" name="Curr. Biol.">
        <title>The Genome of the Foraminiferan Reticulomyxa filosa.</title>
        <authorList>
            <person name="Glockner G."/>
            <person name="Hulsmann N."/>
            <person name="Schleicher M."/>
            <person name="Noegel A.A."/>
            <person name="Eichinger L."/>
            <person name="Gallinger C."/>
            <person name="Pawlowski J."/>
            <person name="Sierra R."/>
            <person name="Euteneuer U."/>
            <person name="Pillet L."/>
            <person name="Moustafa A."/>
            <person name="Platzer M."/>
            <person name="Groth M."/>
            <person name="Szafranski K."/>
            <person name="Schliwa M."/>
        </authorList>
    </citation>
    <scope>NUCLEOTIDE SEQUENCE [LARGE SCALE GENOMIC DNA]</scope>
</reference>
<feature type="region of interest" description="Disordered" evidence="1">
    <location>
        <begin position="277"/>
        <end position="314"/>
    </location>
</feature>
<evidence type="ECO:0000256" key="1">
    <source>
        <dbReference type="SAM" id="MobiDB-lite"/>
    </source>
</evidence>
<proteinExistence type="predicted"/>
<evidence type="ECO:0000313" key="4">
    <source>
        <dbReference type="Proteomes" id="UP000023152"/>
    </source>
</evidence>
<evidence type="ECO:0000259" key="2">
    <source>
        <dbReference type="Pfam" id="PF05131"/>
    </source>
</evidence>
<dbReference type="AlphaFoldDB" id="X6N328"/>
<comment type="caution">
    <text evidence="3">The sequence shown here is derived from an EMBL/GenBank/DDBJ whole genome shotgun (WGS) entry which is preliminary data.</text>
</comment>
<protein>
    <submittedName>
        <fullName evidence="3">Vacuolar protein sorting 18-like protein</fullName>
    </submittedName>
</protein>
<dbReference type="EMBL" id="ASPP01012755">
    <property type="protein sequence ID" value="ETO20293.1"/>
    <property type="molecule type" value="Genomic_DNA"/>
</dbReference>
<evidence type="ECO:0000313" key="3">
    <source>
        <dbReference type="EMBL" id="ETO20293.1"/>
    </source>
</evidence>
<dbReference type="OrthoDB" id="1845386at2759"/>
<name>X6N328_RETFI</name>
<dbReference type="Proteomes" id="UP000023152">
    <property type="component" value="Unassembled WGS sequence"/>
</dbReference>
<organism evidence="3 4">
    <name type="scientific">Reticulomyxa filosa</name>
    <dbReference type="NCBI Taxonomy" id="46433"/>
    <lineage>
        <taxon>Eukaryota</taxon>
        <taxon>Sar</taxon>
        <taxon>Rhizaria</taxon>
        <taxon>Retaria</taxon>
        <taxon>Foraminifera</taxon>
        <taxon>Monothalamids</taxon>
        <taxon>Reticulomyxidae</taxon>
        <taxon>Reticulomyxa</taxon>
    </lineage>
</organism>
<dbReference type="Pfam" id="PF05131">
    <property type="entry name" value="Pep3_Vps18"/>
    <property type="match status" value="1"/>
</dbReference>
<dbReference type="InterPro" id="IPR007810">
    <property type="entry name" value="Pep3/Vps18_beta-prop"/>
</dbReference>
<accession>X6N328</accession>
<gene>
    <name evidence="3" type="ORF">RFI_16924</name>
</gene>
<feature type="domain" description="Pep3/Vps18 beta-propeller" evidence="2">
    <location>
        <begin position="91"/>
        <end position="201"/>
    </location>
</feature>
<keyword evidence="4" id="KW-1185">Reference proteome</keyword>